<evidence type="ECO:0000313" key="2">
    <source>
        <dbReference type="Proteomes" id="UP000034112"/>
    </source>
</evidence>
<dbReference type="OMA" id="KWKPDAW"/>
<sequence>MTSFFSRHFSKASSNANSSHLETNTRAYDYTSTSPTLCISASTTSPGLLVVQYDGAPQNTPPLYSIAPHAMSPGMLIVYRGLPDPTGQMGPIGHITCSSETAAELNMRGCAMKLNMSQLSGDFSVTGTPMGTLKWNASQLTGGSTLTLCDSNGKKLAKTKTKKAGFGDQKIEMLVPYDEMVVEIAVVTAYQAKAVAERAINSVVEVMQAVSGS</sequence>
<dbReference type="OrthoDB" id="4725912at2759"/>
<dbReference type="EMBL" id="JOKZ01000019">
    <property type="protein sequence ID" value="KKP06765.1"/>
    <property type="molecule type" value="Genomic_DNA"/>
</dbReference>
<evidence type="ECO:0000313" key="1">
    <source>
        <dbReference type="EMBL" id="KKP06765.1"/>
    </source>
</evidence>
<reference evidence="2" key="1">
    <citation type="journal article" date="2015" name="Genome Announc.">
        <title>Draft whole-genome sequence of the biocontrol agent Trichoderma harzianum T6776.</title>
        <authorList>
            <person name="Baroncelli R."/>
            <person name="Piaggeschi G."/>
            <person name="Fiorini L."/>
            <person name="Bertolini E."/>
            <person name="Zapparata A."/>
            <person name="Pe M.E."/>
            <person name="Sarrocco S."/>
            <person name="Vannacci G."/>
        </authorList>
    </citation>
    <scope>NUCLEOTIDE SEQUENCE [LARGE SCALE GENOMIC DNA]</scope>
    <source>
        <strain evidence="2">T6776</strain>
    </source>
</reference>
<proteinExistence type="predicted"/>
<gene>
    <name evidence="1" type="ORF">THAR02_01150</name>
</gene>
<accession>A0A0F9XQK8</accession>
<organism evidence="1 2">
    <name type="scientific">Trichoderma harzianum</name>
    <name type="common">Hypocrea lixii</name>
    <dbReference type="NCBI Taxonomy" id="5544"/>
    <lineage>
        <taxon>Eukaryota</taxon>
        <taxon>Fungi</taxon>
        <taxon>Dikarya</taxon>
        <taxon>Ascomycota</taxon>
        <taxon>Pezizomycotina</taxon>
        <taxon>Sordariomycetes</taxon>
        <taxon>Hypocreomycetidae</taxon>
        <taxon>Hypocreales</taxon>
        <taxon>Hypocreaceae</taxon>
        <taxon>Trichoderma</taxon>
    </lineage>
</organism>
<dbReference type="Proteomes" id="UP000034112">
    <property type="component" value="Unassembled WGS sequence"/>
</dbReference>
<name>A0A0F9XQK8_TRIHA</name>
<protein>
    <submittedName>
        <fullName evidence="1">Uncharacterized protein</fullName>
    </submittedName>
</protein>
<comment type="caution">
    <text evidence="1">The sequence shown here is derived from an EMBL/GenBank/DDBJ whole genome shotgun (WGS) entry which is preliminary data.</text>
</comment>
<dbReference type="AlphaFoldDB" id="A0A0F9XQK8"/>